<keyword evidence="4 6" id="KW-1133">Transmembrane helix</keyword>
<dbReference type="RefSeq" id="WP_119933412.1">
    <property type="nucleotide sequence ID" value="NZ_JAAVUN010000022.1"/>
</dbReference>
<reference evidence="7 8" key="1">
    <citation type="submission" date="2020-02" db="EMBL/GenBank/DDBJ databases">
        <authorList>
            <person name="Sun Q."/>
        </authorList>
    </citation>
    <scope>NUCLEOTIDE SEQUENCE [LARGE SCALE GENOMIC DNA]</scope>
    <source>
        <strain evidence="7 8">YIM 13062</strain>
    </source>
</reference>
<dbReference type="GO" id="GO:0005886">
    <property type="term" value="C:plasma membrane"/>
    <property type="evidence" value="ECO:0007669"/>
    <property type="project" value="TreeGrafter"/>
</dbReference>
<feature type="transmembrane region" description="Helical" evidence="6">
    <location>
        <begin position="153"/>
        <end position="176"/>
    </location>
</feature>
<feature type="transmembrane region" description="Helical" evidence="6">
    <location>
        <begin position="93"/>
        <end position="113"/>
    </location>
</feature>
<evidence type="ECO:0000313" key="7">
    <source>
        <dbReference type="EMBL" id="NKE10365.1"/>
    </source>
</evidence>
<keyword evidence="3 6" id="KW-0812">Transmembrane</keyword>
<gene>
    <name evidence="7" type="ORF">GTW58_10570</name>
</gene>
<evidence type="ECO:0000256" key="3">
    <source>
        <dbReference type="ARBA" id="ARBA00022692"/>
    </source>
</evidence>
<organism evidence="7 8">
    <name type="scientific">Kocuria subflava</name>
    <dbReference type="NCBI Taxonomy" id="1736139"/>
    <lineage>
        <taxon>Bacteria</taxon>
        <taxon>Bacillati</taxon>
        <taxon>Actinomycetota</taxon>
        <taxon>Actinomycetes</taxon>
        <taxon>Micrococcales</taxon>
        <taxon>Micrococcaceae</taxon>
        <taxon>Kocuria</taxon>
    </lineage>
</organism>
<dbReference type="AlphaFoldDB" id="A0A846U1M3"/>
<dbReference type="PANTHER" id="PTHR30028">
    <property type="entry name" value="UPF0014 INNER MEMBRANE PROTEIN YBBM-RELATED"/>
    <property type="match status" value="1"/>
</dbReference>
<feature type="transmembrane region" description="Helical" evidence="6">
    <location>
        <begin position="69"/>
        <end position="87"/>
    </location>
</feature>
<feature type="transmembrane region" description="Helical" evidence="6">
    <location>
        <begin position="40"/>
        <end position="57"/>
    </location>
</feature>
<dbReference type="Pfam" id="PF03649">
    <property type="entry name" value="UPF0014"/>
    <property type="match status" value="1"/>
</dbReference>
<protein>
    <submittedName>
        <fullName evidence="7">ABC transporter permease</fullName>
    </submittedName>
</protein>
<keyword evidence="8" id="KW-1185">Reference proteome</keyword>
<dbReference type="Proteomes" id="UP000521379">
    <property type="component" value="Unassembled WGS sequence"/>
</dbReference>
<comment type="subcellular location">
    <subcellularLocation>
        <location evidence="1">Membrane</location>
        <topology evidence="1">Multi-pass membrane protein</topology>
    </subcellularLocation>
</comment>
<evidence type="ECO:0000256" key="4">
    <source>
        <dbReference type="ARBA" id="ARBA00022989"/>
    </source>
</evidence>
<evidence type="ECO:0000256" key="2">
    <source>
        <dbReference type="ARBA" id="ARBA00005268"/>
    </source>
</evidence>
<dbReference type="EMBL" id="JAAVUN010000022">
    <property type="protein sequence ID" value="NKE10365.1"/>
    <property type="molecule type" value="Genomic_DNA"/>
</dbReference>
<feature type="transmembrane region" description="Helical" evidence="6">
    <location>
        <begin position="222"/>
        <end position="240"/>
    </location>
</feature>
<evidence type="ECO:0000256" key="1">
    <source>
        <dbReference type="ARBA" id="ARBA00004141"/>
    </source>
</evidence>
<feature type="transmembrane region" description="Helical" evidence="6">
    <location>
        <begin position="125"/>
        <end position="147"/>
    </location>
</feature>
<dbReference type="InterPro" id="IPR005226">
    <property type="entry name" value="UPF0014_fam"/>
</dbReference>
<comment type="similarity">
    <text evidence="2">Belongs to the UPF0014 family.</text>
</comment>
<accession>A0A846U1M3</accession>
<evidence type="ECO:0000256" key="6">
    <source>
        <dbReference type="SAM" id="Phobius"/>
    </source>
</evidence>
<keyword evidence="5 6" id="KW-0472">Membrane</keyword>
<name>A0A846U1M3_9MICC</name>
<evidence type="ECO:0000256" key="5">
    <source>
        <dbReference type="ARBA" id="ARBA00023136"/>
    </source>
</evidence>
<comment type="caution">
    <text evidence="7">The sequence shown here is derived from an EMBL/GenBank/DDBJ whole genome shotgun (WGS) entry which is preliminary data.</text>
</comment>
<evidence type="ECO:0000313" key="8">
    <source>
        <dbReference type="Proteomes" id="UP000521379"/>
    </source>
</evidence>
<dbReference type="PANTHER" id="PTHR30028:SF0">
    <property type="entry name" value="PROTEIN ALUMINUM SENSITIVE 3"/>
    <property type="match status" value="1"/>
</dbReference>
<sequence>MTLTALTQPLTQHLTQAAATATTQAASTPFTMGGRTPTEFAWFVVGLALMATAAAVIQHRHGMRLGPQIFTGVLRAALQLSIIAVLLRGILSVPWTVMFFIALMLTTASLTSIGRLRGMPFAKQAVLTGVIAGGVAGTAAVFGLHLVDWTTQNVIAVAGILIGNSMTAATLAGRAFREAAVAQKPEIEAWFSLGATSAIAYRDIGQRAARSAMIPNVDQTRATGLVTLPGAFVGALFGGASPAEAAMFQLVVLVGILLVQAICTAIVTTILARNPQLIADAQ</sequence>
<proteinExistence type="inferred from homology"/>
<feature type="transmembrane region" description="Helical" evidence="6">
    <location>
        <begin position="246"/>
        <end position="272"/>
    </location>
</feature>